<dbReference type="InterPro" id="IPR002068">
    <property type="entry name" value="A-crystallin/Hsp20_dom"/>
</dbReference>
<dbReference type="SUPFAM" id="SSF49764">
    <property type="entry name" value="HSP20-like chaperones"/>
    <property type="match status" value="1"/>
</dbReference>
<dbReference type="Pfam" id="PF00011">
    <property type="entry name" value="HSP20"/>
    <property type="match status" value="1"/>
</dbReference>
<comment type="similarity">
    <text evidence="1 2">Belongs to the small heat shock protein (HSP20) family.</text>
</comment>
<gene>
    <name evidence="5" type="ORF">ACFR9U_08020</name>
</gene>
<dbReference type="Gene3D" id="2.60.40.790">
    <property type="match status" value="1"/>
</dbReference>
<feature type="region of interest" description="Disordered" evidence="3">
    <location>
        <begin position="103"/>
        <end position="148"/>
    </location>
</feature>
<evidence type="ECO:0000313" key="6">
    <source>
        <dbReference type="Proteomes" id="UP001597119"/>
    </source>
</evidence>
<accession>A0ABD6CA52</accession>
<dbReference type="InterPro" id="IPR008978">
    <property type="entry name" value="HSP20-like_chaperone"/>
</dbReference>
<comment type="caution">
    <text evidence="5">The sequence shown here is derived from an EMBL/GenBank/DDBJ whole genome shotgun (WGS) entry which is preliminary data.</text>
</comment>
<evidence type="ECO:0000259" key="4">
    <source>
        <dbReference type="PROSITE" id="PS01031"/>
    </source>
</evidence>
<sequence>MIRELGRSIGNAVMETVGRAASTVQERRPLPVDLLESEDAYLAVFDAPGTTSSDVQVRFEDNTVEVRVDRFRDFHEGYDMLLPGRGLALDGQITLPADADVDPKEADATLRQNGTLEVRVPKEDTASEMPVTEETDTTEGEDATDDGA</sequence>
<evidence type="ECO:0000256" key="1">
    <source>
        <dbReference type="PROSITE-ProRule" id="PRU00285"/>
    </source>
</evidence>
<dbReference type="EMBL" id="JBHUDJ010000003">
    <property type="protein sequence ID" value="MFD1586926.1"/>
    <property type="molecule type" value="Genomic_DNA"/>
</dbReference>
<organism evidence="5 6">
    <name type="scientific">Halorientalis brevis</name>
    <dbReference type="NCBI Taxonomy" id="1126241"/>
    <lineage>
        <taxon>Archaea</taxon>
        <taxon>Methanobacteriati</taxon>
        <taxon>Methanobacteriota</taxon>
        <taxon>Stenosarchaea group</taxon>
        <taxon>Halobacteria</taxon>
        <taxon>Halobacteriales</taxon>
        <taxon>Haloarculaceae</taxon>
        <taxon>Halorientalis</taxon>
    </lineage>
</organism>
<evidence type="ECO:0000313" key="5">
    <source>
        <dbReference type="EMBL" id="MFD1586926.1"/>
    </source>
</evidence>
<dbReference type="Proteomes" id="UP001597119">
    <property type="component" value="Unassembled WGS sequence"/>
</dbReference>
<dbReference type="RefSeq" id="WP_247375736.1">
    <property type="nucleotide sequence ID" value="NZ_JALLGV010000001.1"/>
</dbReference>
<reference evidence="5 6" key="1">
    <citation type="journal article" date="2019" name="Int. J. Syst. Evol. Microbiol.">
        <title>The Global Catalogue of Microorganisms (GCM) 10K type strain sequencing project: providing services to taxonomists for standard genome sequencing and annotation.</title>
        <authorList>
            <consortium name="The Broad Institute Genomics Platform"/>
            <consortium name="The Broad Institute Genome Sequencing Center for Infectious Disease"/>
            <person name="Wu L."/>
            <person name="Ma J."/>
        </authorList>
    </citation>
    <scope>NUCLEOTIDE SEQUENCE [LARGE SCALE GENOMIC DNA]</scope>
    <source>
        <strain evidence="5 6">CGMCC 1.12125</strain>
    </source>
</reference>
<protein>
    <submittedName>
        <fullName evidence="5">Hsp20/alpha crystallin family protein</fullName>
    </submittedName>
</protein>
<keyword evidence="6" id="KW-1185">Reference proteome</keyword>
<evidence type="ECO:0000256" key="2">
    <source>
        <dbReference type="RuleBase" id="RU003616"/>
    </source>
</evidence>
<feature type="domain" description="SHSP" evidence="4">
    <location>
        <begin position="21"/>
        <end position="138"/>
    </location>
</feature>
<dbReference type="PROSITE" id="PS01031">
    <property type="entry name" value="SHSP"/>
    <property type="match status" value="1"/>
</dbReference>
<name>A0ABD6CA52_9EURY</name>
<dbReference type="CDD" id="cd06464">
    <property type="entry name" value="ACD_sHsps-like"/>
    <property type="match status" value="1"/>
</dbReference>
<evidence type="ECO:0000256" key="3">
    <source>
        <dbReference type="SAM" id="MobiDB-lite"/>
    </source>
</evidence>
<dbReference type="AlphaFoldDB" id="A0ABD6CA52"/>
<proteinExistence type="inferred from homology"/>
<feature type="compositionally biased region" description="Acidic residues" evidence="3">
    <location>
        <begin position="131"/>
        <end position="148"/>
    </location>
</feature>